<feature type="domain" description="Aldehyde oxidase/xanthine dehydrogenase a/b hammerhead" evidence="1">
    <location>
        <begin position="238"/>
        <end position="323"/>
    </location>
</feature>
<dbReference type="InterPro" id="IPR037165">
    <property type="entry name" value="AldOxase/xan_DH_Mopterin-bd_sf"/>
</dbReference>
<dbReference type="InterPro" id="IPR008274">
    <property type="entry name" value="AldOxase/xan_DH_MoCoBD1"/>
</dbReference>
<comment type="caution">
    <text evidence="2">The sequence shown here is derived from an EMBL/GenBank/DDBJ whole genome shotgun (WGS) entry which is preliminary data.</text>
</comment>
<dbReference type="Gene3D" id="3.90.1170.50">
    <property type="entry name" value="Aldehyde oxidase/xanthine dehydrogenase, a/b hammerhead"/>
    <property type="match status" value="1"/>
</dbReference>
<dbReference type="SMART" id="SM01008">
    <property type="entry name" value="Ald_Xan_dh_C"/>
    <property type="match status" value="1"/>
</dbReference>
<dbReference type="GO" id="GO:0047121">
    <property type="term" value="F:isoquinoline 1-oxidoreductase activity"/>
    <property type="evidence" value="ECO:0007669"/>
    <property type="project" value="UniProtKB-EC"/>
</dbReference>
<dbReference type="PIRSF" id="PIRSF036389">
    <property type="entry name" value="IOR_B"/>
    <property type="match status" value="1"/>
</dbReference>
<dbReference type="Pfam" id="PF02738">
    <property type="entry name" value="MoCoBD_1"/>
    <property type="match status" value="1"/>
</dbReference>
<keyword evidence="3" id="KW-1185">Reference proteome</keyword>
<dbReference type="InterPro" id="IPR000674">
    <property type="entry name" value="Ald_Oxase/Xan_DH_a/b"/>
</dbReference>
<dbReference type="InterPro" id="IPR046867">
    <property type="entry name" value="AldOxase/xan_DH_MoCoBD2"/>
</dbReference>
<evidence type="ECO:0000313" key="3">
    <source>
        <dbReference type="Proteomes" id="UP000789704"/>
    </source>
</evidence>
<sequence length="783" mass="83949">MMKRRTFLLGGAGAAGVLLVGWSAMPPAQRLTTSRPLPVTGTQVALNGWVKIAADSTVTIMMCKSEMGQGVHTGLAMMLADELDADWSQVKVENAPIEKIYNDQQSIVDDLWFRPDDESESKRFAIWMVRKFTRDFGVNTTGGSSSLNDLWTPMREAGASARAMLVGAAAAKWDVRAADCSVAAGKVTHPSGRTASFGELTALAAQQPIPRKVDLKVPAQFRIIGKPLRRIEAPSKIDGSARFGIDALPEGLLYASVNMCPTLGGTVAHYDASQIPAKLGVIKTFIVPPFNGGTGGVAVIARDMYGALTAVGDYLKPAWHTGAAAKLSSADIDARLVETLNKDSGHAFYTVGNVDAALQTAHRKISAEYRAPYLAHAPVEPVNCTVQFKDGKATVWAATQMPTLARKHVAKVLGISEDNVDIQMQLLGGAFGRRLELDFIAQAAAIAKEAGGRPVQTLWSRQQDTQHDFYRPACLSRFEAGIDADGKLVAWRNTSAGQAIVPQVLTRTFGLPDLHLPYDKTTSEGAFDQPYECPNMRVAHAFVELPVPVGFWRSVGHSHQAFFTECFMDEVAALAGKDPVEFRASLLTQHPKHLAVLRRAAAASDWGKPVAGPKGVRCARGIAMHQAFGSIVAQVAEVSLDPDKSVRVHRVVCVIDCGTAVNPNLIAQQMEGGIIFGLSSALQNEITLCDGQVMQTNFLDFPVMRMSTCPAIEVHIMPSEAHPQGVGEPGVPPVAPAVANALFALTGERHYSLPLEPADVRLKTPCPANPANTATKRICPPSP</sequence>
<accession>A0A9N8S240</accession>
<evidence type="ECO:0000259" key="1">
    <source>
        <dbReference type="SMART" id="SM01008"/>
    </source>
</evidence>
<dbReference type="PANTHER" id="PTHR47495:SF2">
    <property type="entry name" value="ALDEHYDE DEHYDROGENASE"/>
    <property type="match status" value="1"/>
</dbReference>
<dbReference type="EMBL" id="CAJQZC010000013">
    <property type="protein sequence ID" value="CAG4921916.1"/>
    <property type="molecule type" value="Genomic_DNA"/>
</dbReference>
<dbReference type="Proteomes" id="UP000789704">
    <property type="component" value="Unassembled WGS sequence"/>
</dbReference>
<dbReference type="Gene3D" id="3.30.365.10">
    <property type="entry name" value="Aldehyde oxidase/xanthine dehydrogenase, molybdopterin binding domain"/>
    <property type="match status" value="4"/>
</dbReference>
<dbReference type="SUPFAM" id="SSF56003">
    <property type="entry name" value="Molybdenum cofactor-binding domain"/>
    <property type="match status" value="2"/>
</dbReference>
<dbReference type="InterPro" id="IPR012368">
    <property type="entry name" value="OxRdtase_Mopterin-bd_su_IorB"/>
</dbReference>
<protein>
    <submittedName>
        <fullName evidence="2">Isoquinoline 1-oxidoreductase subunit beta</fullName>
        <ecNumber evidence="2">1.3.99.16</ecNumber>
    </submittedName>
</protein>
<dbReference type="PROSITE" id="PS51318">
    <property type="entry name" value="TAT"/>
    <property type="match status" value="1"/>
</dbReference>
<dbReference type="PANTHER" id="PTHR47495">
    <property type="entry name" value="ALDEHYDE DEHYDROGENASE"/>
    <property type="match status" value="1"/>
</dbReference>
<keyword evidence="2" id="KW-0560">Oxidoreductase</keyword>
<dbReference type="Pfam" id="PF20256">
    <property type="entry name" value="MoCoBD_2"/>
    <property type="match status" value="2"/>
</dbReference>
<dbReference type="EC" id="1.3.99.16" evidence="2"/>
<organism evidence="2 3">
    <name type="scientific">Paraburkholderia saeva</name>
    <dbReference type="NCBI Taxonomy" id="2777537"/>
    <lineage>
        <taxon>Bacteria</taxon>
        <taxon>Pseudomonadati</taxon>
        <taxon>Pseudomonadota</taxon>
        <taxon>Betaproteobacteria</taxon>
        <taxon>Burkholderiales</taxon>
        <taxon>Burkholderiaceae</taxon>
        <taxon>Paraburkholderia</taxon>
    </lineage>
</organism>
<reference evidence="2" key="1">
    <citation type="submission" date="2021-04" db="EMBL/GenBank/DDBJ databases">
        <authorList>
            <person name="Vanwijnsberghe S."/>
        </authorList>
    </citation>
    <scope>NUCLEOTIDE SEQUENCE</scope>
    <source>
        <strain evidence="2">LMG 31841</strain>
    </source>
</reference>
<dbReference type="InterPro" id="IPR052516">
    <property type="entry name" value="N-heterocyclic_Hydroxylase"/>
</dbReference>
<evidence type="ECO:0000313" key="2">
    <source>
        <dbReference type="EMBL" id="CAG4921916.1"/>
    </source>
</evidence>
<dbReference type="RefSeq" id="WP_228882987.1">
    <property type="nucleotide sequence ID" value="NZ_CAJQZC010000013.1"/>
</dbReference>
<dbReference type="InterPro" id="IPR006311">
    <property type="entry name" value="TAT_signal"/>
</dbReference>
<gene>
    <name evidence="2" type="primary">iorB_3</name>
    <name evidence="2" type="ORF">LMG31841_05135</name>
</gene>
<name>A0A9N8S240_9BURK</name>
<proteinExistence type="predicted"/>
<dbReference type="AlphaFoldDB" id="A0A9N8S240"/>